<accession>A0A368F966</accession>
<name>A0A368F966_ANCCA</name>
<evidence type="ECO:0000313" key="2">
    <source>
        <dbReference type="Proteomes" id="UP000252519"/>
    </source>
</evidence>
<comment type="caution">
    <text evidence="1">The sequence shown here is derived from an EMBL/GenBank/DDBJ whole genome shotgun (WGS) entry which is preliminary data.</text>
</comment>
<reference evidence="1 2" key="1">
    <citation type="submission" date="2014-10" db="EMBL/GenBank/DDBJ databases">
        <title>Draft genome of the hookworm Ancylostoma caninum.</title>
        <authorList>
            <person name="Mitreva M."/>
        </authorList>
    </citation>
    <scope>NUCLEOTIDE SEQUENCE [LARGE SCALE GENOMIC DNA]</scope>
    <source>
        <strain evidence="1 2">Baltimore</strain>
    </source>
</reference>
<organism evidence="1 2">
    <name type="scientific">Ancylostoma caninum</name>
    <name type="common">Dog hookworm</name>
    <dbReference type="NCBI Taxonomy" id="29170"/>
    <lineage>
        <taxon>Eukaryota</taxon>
        <taxon>Metazoa</taxon>
        <taxon>Ecdysozoa</taxon>
        <taxon>Nematoda</taxon>
        <taxon>Chromadorea</taxon>
        <taxon>Rhabditida</taxon>
        <taxon>Rhabditina</taxon>
        <taxon>Rhabditomorpha</taxon>
        <taxon>Strongyloidea</taxon>
        <taxon>Ancylostomatidae</taxon>
        <taxon>Ancylostomatinae</taxon>
        <taxon>Ancylostoma</taxon>
    </lineage>
</organism>
<sequence>MSKTDYIIDDVKESRSAGCAPIAVWTEKVKTHLWKSIEVGAGNGDMVRHVFNTCLMHVRGVHQWSPMPETGPYTSCGHSSVGEPRPETLSEGTKAFAKFRDVVLNRRLQEDLVKASPYGGTSVCEAKNALDRLYCRKEIFYPITTYPFYAKMATMHFNTLRLAELAGERRVERVVEVRRKYLSRTSRMTFKTSVHQVWRDDVLDAVLSARMDSLQQDRNDGEMDETSIHTDIAGTMEAEDIYDQLNSEALQVEDLWQDLADGLELESAESPEYSYVSAVLLIAYAMVNGGHRRQEADDTSLM</sequence>
<dbReference type="OrthoDB" id="5854216at2759"/>
<gene>
    <name evidence="1" type="ORF">ANCCAN_25570</name>
</gene>
<dbReference type="PANTHER" id="PTHR31751">
    <property type="entry name" value="SI:CH211-108C17.2-RELATED-RELATED"/>
    <property type="match status" value="1"/>
</dbReference>
<evidence type="ECO:0000313" key="1">
    <source>
        <dbReference type="EMBL" id="RCN28686.1"/>
    </source>
</evidence>
<proteinExistence type="predicted"/>
<keyword evidence="2" id="KW-1185">Reference proteome</keyword>
<protein>
    <submittedName>
        <fullName evidence="1">Uncharacterized protein</fullName>
    </submittedName>
</protein>
<dbReference type="Proteomes" id="UP000252519">
    <property type="component" value="Unassembled WGS sequence"/>
</dbReference>
<dbReference type="AlphaFoldDB" id="A0A368F966"/>
<dbReference type="EMBL" id="JOJR01002403">
    <property type="protein sequence ID" value="RCN28686.1"/>
    <property type="molecule type" value="Genomic_DNA"/>
</dbReference>
<dbReference type="PANTHER" id="PTHR31751:SF42">
    <property type="entry name" value="PROTEIN CBG10204"/>
    <property type="match status" value="1"/>
</dbReference>